<evidence type="ECO:0000256" key="1">
    <source>
        <dbReference type="SAM" id="Coils"/>
    </source>
</evidence>
<dbReference type="AlphaFoldDB" id="A0A6V7V1G4"/>
<evidence type="ECO:0000313" key="3">
    <source>
        <dbReference type="Proteomes" id="UP000580250"/>
    </source>
</evidence>
<dbReference type="EMBL" id="CAJEWN010000135">
    <property type="protein sequence ID" value="CAD2168031.1"/>
    <property type="molecule type" value="Genomic_DNA"/>
</dbReference>
<keyword evidence="1" id="KW-0175">Coiled coil</keyword>
<organism evidence="2 3">
    <name type="scientific">Meloidogyne enterolobii</name>
    <name type="common">Root-knot nematode worm</name>
    <name type="synonym">Meloidogyne mayaguensis</name>
    <dbReference type="NCBI Taxonomy" id="390850"/>
    <lineage>
        <taxon>Eukaryota</taxon>
        <taxon>Metazoa</taxon>
        <taxon>Ecdysozoa</taxon>
        <taxon>Nematoda</taxon>
        <taxon>Chromadorea</taxon>
        <taxon>Rhabditida</taxon>
        <taxon>Tylenchina</taxon>
        <taxon>Tylenchomorpha</taxon>
        <taxon>Tylenchoidea</taxon>
        <taxon>Meloidogynidae</taxon>
        <taxon>Meloidogyninae</taxon>
        <taxon>Meloidogyne</taxon>
    </lineage>
</organism>
<proteinExistence type="predicted"/>
<protein>
    <submittedName>
        <fullName evidence="2">Uncharacterized protein</fullName>
    </submittedName>
</protein>
<name>A0A6V7V1G4_MELEN</name>
<accession>A0A6V7V1G4</accession>
<reference evidence="2 3" key="1">
    <citation type="submission" date="2020-08" db="EMBL/GenBank/DDBJ databases">
        <authorList>
            <person name="Koutsovoulos G."/>
            <person name="Danchin GJ E."/>
        </authorList>
    </citation>
    <scope>NUCLEOTIDE SEQUENCE [LARGE SCALE GENOMIC DNA]</scope>
</reference>
<comment type="caution">
    <text evidence="2">The sequence shown here is derived from an EMBL/GenBank/DDBJ whole genome shotgun (WGS) entry which is preliminary data.</text>
</comment>
<gene>
    <name evidence="2" type="ORF">MENT_LOCUS19366</name>
</gene>
<dbReference type="Proteomes" id="UP000580250">
    <property type="component" value="Unassembled WGS sequence"/>
</dbReference>
<sequence length="90" mass="10771">MRFYFLKVRNYWICSDGNGKPNCKEFYKWGFMKCNGSLEFDGIAAFNWIRGKTFSHDRRIKYAEGKLEELDNRVTDLERKVEVIVSNYLN</sequence>
<evidence type="ECO:0000313" key="2">
    <source>
        <dbReference type="EMBL" id="CAD2168031.1"/>
    </source>
</evidence>
<feature type="coiled-coil region" evidence="1">
    <location>
        <begin position="60"/>
        <end position="87"/>
    </location>
</feature>